<reference evidence="2" key="1">
    <citation type="submission" date="2024-04" db="EMBL/GenBank/DDBJ databases">
        <authorList>
            <consortium name="Molecular Ecology Group"/>
        </authorList>
    </citation>
    <scope>NUCLEOTIDE SEQUENCE</scope>
</reference>
<accession>A0AAV2MZ25</accession>
<organism evidence="2 3">
    <name type="scientific">Lasius platythorax</name>
    <dbReference type="NCBI Taxonomy" id="488582"/>
    <lineage>
        <taxon>Eukaryota</taxon>
        <taxon>Metazoa</taxon>
        <taxon>Ecdysozoa</taxon>
        <taxon>Arthropoda</taxon>
        <taxon>Hexapoda</taxon>
        <taxon>Insecta</taxon>
        <taxon>Pterygota</taxon>
        <taxon>Neoptera</taxon>
        <taxon>Endopterygota</taxon>
        <taxon>Hymenoptera</taxon>
        <taxon>Apocrita</taxon>
        <taxon>Aculeata</taxon>
        <taxon>Formicoidea</taxon>
        <taxon>Formicidae</taxon>
        <taxon>Formicinae</taxon>
        <taxon>Lasius</taxon>
        <taxon>Lasius</taxon>
    </lineage>
</organism>
<proteinExistence type="predicted"/>
<gene>
    <name evidence="2" type="ORF">LPLAT_LOCUS12858</name>
</gene>
<protein>
    <submittedName>
        <fullName evidence="2">Uncharacterized protein</fullName>
    </submittedName>
</protein>
<evidence type="ECO:0000313" key="2">
    <source>
        <dbReference type="EMBL" id="CAL1672872.1"/>
    </source>
</evidence>
<name>A0AAV2MZ25_9HYME</name>
<evidence type="ECO:0000313" key="3">
    <source>
        <dbReference type="Proteomes" id="UP001497644"/>
    </source>
</evidence>
<keyword evidence="3" id="KW-1185">Reference proteome</keyword>
<dbReference type="AlphaFoldDB" id="A0AAV2MZ25"/>
<comment type="caution">
    <text evidence="2">The sequence shown here is derived from an EMBL/GenBank/DDBJ whole genome shotgun (WGS) entry which is preliminary data.</text>
</comment>
<evidence type="ECO:0000256" key="1">
    <source>
        <dbReference type="SAM" id="MobiDB-lite"/>
    </source>
</evidence>
<dbReference type="EMBL" id="CAXIPU020001073">
    <property type="protein sequence ID" value="CAL1672872.1"/>
    <property type="molecule type" value="Genomic_DNA"/>
</dbReference>
<dbReference type="Proteomes" id="UP001497644">
    <property type="component" value="Unassembled WGS sequence"/>
</dbReference>
<feature type="region of interest" description="Disordered" evidence="1">
    <location>
        <begin position="1"/>
        <end position="25"/>
    </location>
</feature>
<sequence>MEQQQQAGVARKRVRVSTTPQITRAEPHIVERSRRWRQLQFNQRCEKSVSSGKNESGCELNSIPSCKSGTMSFVGWRGYELNMIPSCMNGITSFAEWRKDFSNELYS</sequence>